<evidence type="ECO:0000256" key="10">
    <source>
        <dbReference type="ARBA" id="ARBA00032806"/>
    </source>
</evidence>
<dbReference type="PANTHER" id="PTHR21299:SF1">
    <property type="entry name" value="PANTOATE--BETA-ALANINE LIGASE"/>
    <property type="match status" value="1"/>
</dbReference>
<dbReference type="NCBIfam" id="TIGR00125">
    <property type="entry name" value="cyt_tran_rel"/>
    <property type="match status" value="1"/>
</dbReference>
<evidence type="ECO:0000256" key="6">
    <source>
        <dbReference type="ARBA" id="ARBA00022655"/>
    </source>
</evidence>
<organism evidence="12 13">
    <name type="scientific">Agaricus bisporus var. burnettii</name>
    <dbReference type="NCBI Taxonomy" id="192524"/>
    <lineage>
        <taxon>Eukaryota</taxon>
        <taxon>Fungi</taxon>
        <taxon>Dikarya</taxon>
        <taxon>Basidiomycota</taxon>
        <taxon>Agaricomycotina</taxon>
        <taxon>Agaricomycetes</taxon>
        <taxon>Agaricomycetidae</taxon>
        <taxon>Agaricales</taxon>
        <taxon>Agaricineae</taxon>
        <taxon>Agaricaceae</taxon>
        <taxon>Agaricus</taxon>
    </lineage>
</organism>
<dbReference type="InterPro" id="IPR042176">
    <property type="entry name" value="Pantoate_ligase_C"/>
</dbReference>
<keyword evidence="6" id="KW-0566">Pantothenate biosynthesis</keyword>
<evidence type="ECO:0000256" key="5">
    <source>
        <dbReference type="ARBA" id="ARBA00022598"/>
    </source>
</evidence>
<comment type="similarity">
    <text evidence="2">Belongs to the pantothenate synthetase family.</text>
</comment>
<dbReference type="InterPro" id="IPR003721">
    <property type="entry name" value="Pantoate_ligase"/>
</dbReference>
<reference evidence="12 13" key="1">
    <citation type="journal article" name="Sci. Rep.">
        <title>Telomere-to-telomere assembled and centromere annotated genomes of the two main subspecies of the button mushroom Agaricus bisporus reveal especially polymorphic chromosome ends.</title>
        <authorList>
            <person name="Sonnenberg A.S.M."/>
            <person name="Sedaghat-Telgerd N."/>
            <person name="Lavrijssen B."/>
            <person name="Ohm R.A."/>
            <person name="Hendrickx P.M."/>
            <person name="Scholtmeijer K."/>
            <person name="Baars J.J.P."/>
            <person name="van Peer A."/>
        </authorList>
    </citation>
    <scope>NUCLEOTIDE SEQUENCE [LARGE SCALE GENOMIC DNA]</scope>
    <source>
        <strain evidence="12 13">H119_p4</strain>
    </source>
</reference>
<dbReference type="InterPro" id="IPR014729">
    <property type="entry name" value="Rossmann-like_a/b/a_fold"/>
</dbReference>
<dbReference type="HAMAP" id="MF_00158">
    <property type="entry name" value="PanC"/>
    <property type="match status" value="1"/>
</dbReference>
<dbReference type="PANTHER" id="PTHR21299">
    <property type="entry name" value="CYTIDYLATE KINASE/PANTOATE-BETA-ALANINE LIGASE"/>
    <property type="match status" value="1"/>
</dbReference>
<proteinExistence type="inferred from homology"/>
<evidence type="ECO:0000256" key="9">
    <source>
        <dbReference type="ARBA" id="ARBA00029902"/>
    </source>
</evidence>
<evidence type="ECO:0000256" key="2">
    <source>
        <dbReference type="ARBA" id="ARBA00009256"/>
    </source>
</evidence>
<dbReference type="SUPFAM" id="SSF52374">
    <property type="entry name" value="Nucleotidylyl transferase"/>
    <property type="match status" value="1"/>
</dbReference>
<dbReference type="Gene3D" id="3.30.1300.10">
    <property type="entry name" value="Pantoate-beta-alanine ligase, C-terminal domain"/>
    <property type="match status" value="1"/>
</dbReference>
<name>A0A8H7C923_AGABI</name>
<protein>
    <recommendedName>
        <fullName evidence="4">Pantoate--beta-alanine ligase</fullName>
        <ecNumber evidence="3">6.3.2.1</ecNumber>
    </recommendedName>
    <alternativeName>
        <fullName evidence="10">Pantoate-activating enzyme</fullName>
    </alternativeName>
    <alternativeName>
        <fullName evidence="9">Pantothenate synthetase</fullName>
    </alternativeName>
</protein>
<comment type="catalytic activity">
    <reaction evidence="11">
        <text>(R)-pantoate + beta-alanine + ATP = (R)-pantothenate + AMP + diphosphate + H(+)</text>
        <dbReference type="Rhea" id="RHEA:10912"/>
        <dbReference type="ChEBI" id="CHEBI:15378"/>
        <dbReference type="ChEBI" id="CHEBI:15980"/>
        <dbReference type="ChEBI" id="CHEBI:29032"/>
        <dbReference type="ChEBI" id="CHEBI:30616"/>
        <dbReference type="ChEBI" id="CHEBI:33019"/>
        <dbReference type="ChEBI" id="CHEBI:57966"/>
        <dbReference type="ChEBI" id="CHEBI:456215"/>
        <dbReference type="EC" id="6.3.2.1"/>
    </reaction>
</comment>
<dbReference type="Gene3D" id="3.40.50.620">
    <property type="entry name" value="HUPs"/>
    <property type="match status" value="1"/>
</dbReference>
<dbReference type="GO" id="GO:0005524">
    <property type="term" value="F:ATP binding"/>
    <property type="evidence" value="ECO:0007669"/>
    <property type="project" value="UniProtKB-KW"/>
</dbReference>
<evidence type="ECO:0000256" key="8">
    <source>
        <dbReference type="ARBA" id="ARBA00022840"/>
    </source>
</evidence>
<evidence type="ECO:0000313" key="12">
    <source>
        <dbReference type="EMBL" id="KAF7770480.1"/>
    </source>
</evidence>
<evidence type="ECO:0000256" key="4">
    <source>
        <dbReference type="ARBA" id="ARBA00015647"/>
    </source>
</evidence>
<comment type="pathway">
    <text evidence="1">Cofactor biosynthesis; (R)-pantothenate biosynthesis; (R)-pantothenate from (R)-pantoate and beta-alanine: step 1/1.</text>
</comment>
<keyword evidence="8" id="KW-0067">ATP-binding</keyword>
<dbReference type="AlphaFoldDB" id="A0A8H7C923"/>
<evidence type="ECO:0000256" key="1">
    <source>
        <dbReference type="ARBA" id="ARBA00004990"/>
    </source>
</evidence>
<dbReference type="Pfam" id="PF02569">
    <property type="entry name" value="Pantoate_ligase"/>
    <property type="match status" value="1"/>
</dbReference>
<gene>
    <name evidence="12" type="ORF">Agabi119p4_6454</name>
</gene>
<evidence type="ECO:0000256" key="11">
    <source>
        <dbReference type="ARBA" id="ARBA00048258"/>
    </source>
</evidence>
<evidence type="ECO:0000256" key="3">
    <source>
        <dbReference type="ARBA" id="ARBA00012219"/>
    </source>
</evidence>
<dbReference type="InterPro" id="IPR004821">
    <property type="entry name" value="Cyt_trans-like"/>
</dbReference>
<comment type="caution">
    <text evidence="12">The sequence shown here is derived from an EMBL/GenBank/DDBJ whole genome shotgun (WGS) entry which is preliminary data.</text>
</comment>
<dbReference type="UniPathway" id="UPA00028">
    <property type="reaction ID" value="UER00005"/>
</dbReference>
<keyword evidence="5" id="KW-0436">Ligase</keyword>
<dbReference type="EC" id="6.3.2.1" evidence="3"/>
<dbReference type="GO" id="GO:0015940">
    <property type="term" value="P:pantothenate biosynthetic process"/>
    <property type="evidence" value="ECO:0007669"/>
    <property type="project" value="UniProtKB-UniPathway"/>
</dbReference>
<dbReference type="GO" id="GO:0004592">
    <property type="term" value="F:pantoate-beta-alanine ligase activity"/>
    <property type="evidence" value="ECO:0007669"/>
    <property type="project" value="UniProtKB-EC"/>
</dbReference>
<sequence length="342" mass="37824">MTSTLPPSSIPFFNKAATFREWRENAFSELQSVGYVPTMGALHEGHLSLVRRSLTENDLTVVSIFVNPAQFAPHEDLSTYPRTLSQDVAALLPLSFPVDLAPNNDVVAPSTTRKVSAIFLPDSKEMYPSGVTQDVSAQKGTFVEVKGYSHQMEGRSRPTFFRGVTTVVTKLFNVIQPTRAYFGQKDIQQALLLKRMTRDLLLSHPLPENLHIVPTTRDPVHGTALSSRNAYLTSEERQVAPTLYNALSAAKVAWEAGFPKVECLARAHALVETRMREARENGSKVDIRLDFIEINDADTFDIIGDDVTRKDLDVALLNGALFVGKTRLIDNLILGNDTSIIG</sequence>
<evidence type="ECO:0000256" key="7">
    <source>
        <dbReference type="ARBA" id="ARBA00022741"/>
    </source>
</evidence>
<keyword evidence="7" id="KW-0547">Nucleotide-binding</keyword>
<dbReference type="Proteomes" id="UP000629468">
    <property type="component" value="Unassembled WGS sequence"/>
</dbReference>
<dbReference type="EMBL" id="JABXXO010000009">
    <property type="protein sequence ID" value="KAF7770480.1"/>
    <property type="molecule type" value="Genomic_DNA"/>
</dbReference>
<evidence type="ECO:0000313" key="13">
    <source>
        <dbReference type="Proteomes" id="UP000629468"/>
    </source>
</evidence>
<accession>A0A8H7C923</accession>